<reference evidence="1" key="1">
    <citation type="journal article" date="2019" name="bioRxiv">
        <title>The Genome of the Zebra Mussel, Dreissena polymorpha: A Resource for Invasive Species Research.</title>
        <authorList>
            <person name="McCartney M.A."/>
            <person name="Auch B."/>
            <person name="Kono T."/>
            <person name="Mallez S."/>
            <person name="Zhang Y."/>
            <person name="Obille A."/>
            <person name="Becker A."/>
            <person name="Abrahante J.E."/>
            <person name="Garbe J."/>
            <person name="Badalamenti J.P."/>
            <person name="Herman A."/>
            <person name="Mangelson H."/>
            <person name="Liachko I."/>
            <person name="Sullivan S."/>
            <person name="Sone E.D."/>
            <person name="Koren S."/>
            <person name="Silverstein K.A.T."/>
            <person name="Beckman K.B."/>
            <person name="Gohl D.M."/>
        </authorList>
    </citation>
    <scope>NUCLEOTIDE SEQUENCE</scope>
    <source>
        <strain evidence="1">Duluth1</strain>
        <tissue evidence="1">Whole animal</tissue>
    </source>
</reference>
<sequence length="70" mass="7435">MSQLSCPTLVSPNVPAVLPYLGFSQCPSCLALPWFLPMSQLSCPTLVSPNVPALLPYLGFSQCPSSRALP</sequence>
<evidence type="ECO:0000313" key="2">
    <source>
        <dbReference type="Proteomes" id="UP000828390"/>
    </source>
</evidence>
<comment type="caution">
    <text evidence="1">The sequence shown here is derived from an EMBL/GenBank/DDBJ whole genome shotgun (WGS) entry which is preliminary data.</text>
</comment>
<accession>A0A9D4LGP7</accession>
<evidence type="ECO:0000313" key="1">
    <source>
        <dbReference type="EMBL" id="KAH3857007.1"/>
    </source>
</evidence>
<proteinExistence type="predicted"/>
<reference evidence="1" key="2">
    <citation type="submission" date="2020-11" db="EMBL/GenBank/DDBJ databases">
        <authorList>
            <person name="McCartney M.A."/>
            <person name="Auch B."/>
            <person name="Kono T."/>
            <person name="Mallez S."/>
            <person name="Becker A."/>
            <person name="Gohl D.M."/>
            <person name="Silverstein K.A.T."/>
            <person name="Koren S."/>
            <person name="Bechman K.B."/>
            <person name="Herman A."/>
            <person name="Abrahante J.E."/>
            <person name="Garbe J."/>
        </authorList>
    </citation>
    <scope>NUCLEOTIDE SEQUENCE</scope>
    <source>
        <strain evidence="1">Duluth1</strain>
        <tissue evidence="1">Whole animal</tissue>
    </source>
</reference>
<dbReference type="Proteomes" id="UP000828390">
    <property type="component" value="Unassembled WGS sequence"/>
</dbReference>
<gene>
    <name evidence="1" type="ORF">DPMN_099604</name>
</gene>
<protein>
    <submittedName>
        <fullName evidence="1">Uncharacterized protein</fullName>
    </submittedName>
</protein>
<organism evidence="1 2">
    <name type="scientific">Dreissena polymorpha</name>
    <name type="common">Zebra mussel</name>
    <name type="synonym">Mytilus polymorpha</name>
    <dbReference type="NCBI Taxonomy" id="45954"/>
    <lineage>
        <taxon>Eukaryota</taxon>
        <taxon>Metazoa</taxon>
        <taxon>Spiralia</taxon>
        <taxon>Lophotrochozoa</taxon>
        <taxon>Mollusca</taxon>
        <taxon>Bivalvia</taxon>
        <taxon>Autobranchia</taxon>
        <taxon>Heteroconchia</taxon>
        <taxon>Euheterodonta</taxon>
        <taxon>Imparidentia</taxon>
        <taxon>Neoheterodontei</taxon>
        <taxon>Myida</taxon>
        <taxon>Dreissenoidea</taxon>
        <taxon>Dreissenidae</taxon>
        <taxon>Dreissena</taxon>
    </lineage>
</organism>
<dbReference type="AlphaFoldDB" id="A0A9D4LGP7"/>
<name>A0A9D4LGP7_DREPO</name>
<keyword evidence="2" id="KW-1185">Reference proteome</keyword>
<dbReference type="EMBL" id="JAIWYP010000003">
    <property type="protein sequence ID" value="KAH3857007.1"/>
    <property type="molecule type" value="Genomic_DNA"/>
</dbReference>